<evidence type="ECO:0000313" key="3">
    <source>
        <dbReference type="EMBL" id="SZF02207.1"/>
    </source>
</evidence>
<protein>
    <recommendedName>
        <fullName evidence="2">MINDY deubiquitinase domain-containing protein</fullName>
    </recommendedName>
</protein>
<feature type="region of interest" description="Disordered" evidence="1">
    <location>
        <begin position="613"/>
        <end position="637"/>
    </location>
</feature>
<dbReference type="Pfam" id="PF04424">
    <property type="entry name" value="MINDY_DUB"/>
    <property type="match status" value="1"/>
</dbReference>
<dbReference type="GO" id="GO:0071944">
    <property type="term" value="C:cell periphery"/>
    <property type="evidence" value="ECO:0007669"/>
    <property type="project" value="TreeGrafter"/>
</dbReference>
<dbReference type="GO" id="GO:0071108">
    <property type="term" value="P:protein K48-linked deubiquitination"/>
    <property type="evidence" value="ECO:0007669"/>
    <property type="project" value="TreeGrafter"/>
</dbReference>
<proteinExistence type="predicted"/>
<dbReference type="InterPro" id="IPR007518">
    <property type="entry name" value="MINDY"/>
</dbReference>
<dbReference type="GO" id="GO:0016807">
    <property type="term" value="F:cysteine-type carboxypeptidase activity"/>
    <property type="evidence" value="ECO:0007669"/>
    <property type="project" value="TreeGrafter"/>
</dbReference>
<evidence type="ECO:0000259" key="2">
    <source>
        <dbReference type="Pfam" id="PF04424"/>
    </source>
</evidence>
<feature type="compositionally biased region" description="Polar residues" evidence="1">
    <location>
        <begin position="665"/>
        <end position="694"/>
    </location>
</feature>
<feature type="compositionally biased region" description="Basic residues" evidence="1">
    <location>
        <begin position="786"/>
        <end position="799"/>
    </location>
</feature>
<dbReference type="PANTHER" id="PTHR18063">
    <property type="entry name" value="NF-E2 INDUCIBLE PROTEIN"/>
    <property type="match status" value="1"/>
</dbReference>
<dbReference type="InterPro" id="IPR033979">
    <property type="entry name" value="MINDY_domain"/>
</dbReference>
<dbReference type="VEuPathDB" id="FungiDB:BLGHR1_12984"/>
<feature type="compositionally biased region" description="Polar residues" evidence="1">
    <location>
        <begin position="756"/>
        <end position="776"/>
    </location>
</feature>
<organism evidence="3 4">
    <name type="scientific">Blumeria hordei</name>
    <name type="common">Barley powdery mildew</name>
    <name type="synonym">Blumeria graminis f. sp. hordei</name>
    <dbReference type="NCBI Taxonomy" id="2867405"/>
    <lineage>
        <taxon>Eukaryota</taxon>
        <taxon>Fungi</taxon>
        <taxon>Dikarya</taxon>
        <taxon>Ascomycota</taxon>
        <taxon>Pezizomycotina</taxon>
        <taxon>Leotiomycetes</taxon>
        <taxon>Erysiphales</taxon>
        <taxon>Erysiphaceae</taxon>
        <taxon>Blumeria</taxon>
    </lineage>
</organism>
<dbReference type="GO" id="GO:0005829">
    <property type="term" value="C:cytosol"/>
    <property type="evidence" value="ECO:0007669"/>
    <property type="project" value="TreeGrafter"/>
</dbReference>
<dbReference type="Proteomes" id="UP000275772">
    <property type="component" value="Unassembled WGS sequence"/>
</dbReference>
<evidence type="ECO:0000313" key="4">
    <source>
        <dbReference type="Proteomes" id="UP000275772"/>
    </source>
</evidence>
<reference evidence="3 4" key="1">
    <citation type="submission" date="2017-11" db="EMBL/GenBank/DDBJ databases">
        <authorList>
            <person name="Kracher B."/>
        </authorList>
    </citation>
    <scope>NUCLEOTIDE SEQUENCE [LARGE SCALE GENOMIC DNA]</scope>
    <source>
        <strain evidence="3 4">RACE1</strain>
    </source>
</reference>
<dbReference type="PANTHER" id="PTHR18063:SF6">
    <property type="entry name" value="UBIQUITIN CARBOXYL-TERMINAL HYDROLASE"/>
    <property type="match status" value="1"/>
</dbReference>
<sequence length="843" mass="93843">MAAQTSAPETSKTDSFQASCALTSDSIEASSYPKVSLRDQKPDRRQCLGAKNVLAQRAKPFSYKIEMHQESQRLLEDNTCEDLQTSLLSSATPPTSKLLALKMNAPDDIEEGRKEDICNPQDSKMSSQNLSSFCLTQAQPRTLDPMPSFQFTTFDESDYYTINNPSSSNYVDSKHPAPSLHNNDESHNFKICRQNSIGKPSDIPFGAPSAGEVEYGRKESLKCSANLSANPVRNGENCSLNGQYQSTSHDSTSKETQFNLSENNSATKDLPRKKVTTSLATSEITVPLFQMQPTSGIQKREKEIYGIKKVRWHDHNATKNPRTSPILVQNSNGPCPLLALVNALILSTPPSKNTCLTETLNSREDITLGLLLDALFDELISRCGPGNELPDVSVLYSFLVTLHTGMNVNPHFFPASLCNTIKRTLSSRSVKHSRPERIELGFFEDTYETQLYGTFNVPLIHGWIPQPDSMAYAALFRLSRTFEDAQNLLFSEEILETKRIQGTLTSHEESLLEDIATIGTFISSHATQLTSHGLDVIKTTLTPGTTAILFRNNHFSTLYRHPKNLQLLQLVTDMGYAKHEGVVWESLVDTTGELAEFFDGDFRRVIDTPAWPLPNLPLSNNDRTSGSIRSHPSDQSKRFCRGTMEQLDHDYALALLLQEEEQQKSAKPQRQCHGSKSSLQQVAPTHPSDGQDNSGVCRPEPVPSQQIRCESGPVIPPRRSNLNFTNQLESESAMAETEVGLPPPSYEAATKEECHTSSPENENPQVNHSEPQLSHSDTSEIESKSKRVGGLRRRSRRHQSQAIDQILAIRSGMSVRRQPNLGGEMMSKVTHRPERVERECAIM</sequence>
<feature type="compositionally biased region" description="Polar residues" evidence="1">
    <location>
        <begin position="239"/>
        <end position="267"/>
    </location>
</feature>
<dbReference type="GO" id="GO:1990380">
    <property type="term" value="F:K48-linked deubiquitinase activity"/>
    <property type="evidence" value="ECO:0007669"/>
    <property type="project" value="InterPro"/>
</dbReference>
<feature type="region of interest" description="Disordered" evidence="1">
    <location>
        <begin position="662"/>
        <end position="800"/>
    </location>
</feature>
<feature type="compositionally biased region" description="Polar residues" evidence="1">
    <location>
        <begin position="617"/>
        <end position="630"/>
    </location>
</feature>
<gene>
    <name evidence="3" type="ORF">BLGHR1_12984</name>
</gene>
<accession>A0A383UQP3</accession>
<feature type="region of interest" description="Disordered" evidence="1">
    <location>
        <begin position="239"/>
        <end position="273"/>
    </location>
</feature>
<dbReference type="GO" id="GO:0004843">
    <property type="term" value="F:cysteine-type deubiquitinase activity"/>
    <property type="evidence" value="ECO:0007669"/>
    <property type="project" value="InterPro"/>
</dbReference>
<feature type="domain" description="MINDY deubiquitinase" evidence="2">
    <location>
        <begin position="304"/>
        <end position="602"/>
    </location>
</feature>
<dbReference type="EMBL" id="UNSH01000041">
    <property type="protein sequence ID" value="SZF02207.1"/>
    <property type="molecule type" value="Genomic_DNA"/>
</dbReference>
<dbReference type="AlphaFoldDB" id="A0A383UQP3"/>
<feature type="compositionally biased region" description="Polar residues" evidence="1">
    <location>
        <begin position="720"/>
        <end position="730"/>
    </location>
</feature>
<name>A0A383UQP3_BLUHO</name>
<evidence type="ECO:0000256" key="1">
    <source>
        <dbReference type="SAM" id="MobiDB-lite"/>
    </source>
</evidence>